<name>A0ABP7PBU3_9ACTN</name>
<organism evidence="1 2">
    <name type="scientific">Gordonia caeni</name>
    <dbReference type="NCBI Taxonomy" id="1007097"/>
    <lineage>
        <taxon>Bacteria</taxon>
        <taxon>Bacillati</taxon>
        <taxon>Actinomycetota</taxon>
        <taxon>Actinomycetes</taxon>
        <taxon>Mycobacteriales</taxon>
        <taxon>Gordoniaceae</taxon>
        <taxon>Gordonia</taxon>
    </lineage>
</organism>
<proteinExistence type="predicted"/>
<sequence length="50" mass="5052">MALNDWADGAGGGTPLSAARLNERDAAIVALQQAVADLTGRVETLEAAAE</sequence>
<keyword evidence="2" id="KW-1185">Reference proteome</keyword>
<dbReference type="EMBL" id="BAAAZW010000006">
    <property type="protein sequence ID" value="GAA3963077.1"/>
    <property type="molecule type" value="Genomic_DNA"/>
</dbReference>
<evidence type="ECO:0000313" key="2">
    <source>
        <dbReference type="Proteomes" id="UP001418444"/>
    </source>
</evidence>
<evidence type="ECO:0000313" key="1">
    <source>
        <dbReference type="EMBL" id="GAA3963077.1"/>
    </source>
</evidence>
<dbReference type="Proteomes" id="UP001418444">
    <property type="component" value="Unassembled WGS sequence"/>
</dbReference>
<comment type="caution">
    <text evidence="1">The sequence shown here is derived from an EMBL/GenBank/DDBJ whole genome shotgun (WGS) entry which is preliminary data.</text>
</comment>
<dbReference type="RefSeq" id="WP_344784049.1">
    <property type="nucleotide sequence ID" value="NZ_BAAAZW010000006.1"/>
</dbReference>
<reference evidence="2" key="1">
    <citation type="journal article" date="2019" name="Int. J. Syst. Evol. Microbiol.">
        <title>The Global Catalogue of Microorganisms (GCM) 10K type strain sequencing project: providing services to taxonomists for standard genome sequencing and annotation.</title>
        <authorList>
            <consortium name="The Broad Institute Genomics Platform"/>
            <consortium name="The Broad Institute Genome Sequencing Center for Infectious Disease"/>
            <person name="Wu L."/>
            <person name="Ma J."/>
        </authorList>
    </citation>
    <scope>NUCLEOTIDE SEQUENCE [LARGE SCALE GENOMIC DNA]</scope>
    <source>
        <strain evidence="2">JCM 16923</strain>
    </source>
</reference>
<protein>
    <submittedName>
        <fullName evidence="1">Uncharacterized protein</fullName>
    </submittedName>
</protein>
<accession>A0ABP7PBU3</accession>
<gene>
    <name evidence="1" type="ORF">GCM10022231_24190</name>
</gene>